<dbReference type="RefSeq" id="XP_019640073.1">
    <property type="nucleotide sequence ID" value="XM_019784514.1"/>
</dbReference>
<dbReference type="KEGG" id="bbel:109481883"/>
<dbReference type="InterPro" id="IPR029058">
    <property type="entry name" value="AB_hydrolase_fold"/>
</dbReference>
<keyword evidence="9" id="KW-1185">Reference proteome</keyword>
<feature type="chain" id="PRO_5028401975" evidence="7">
    <location>
        <begin position="23"/>
        <end position="498"/>
    </location>
</feature>
<protein>
    <submittedName>
        <fullName evidence="10">Pancreatic triacylglycerol lipase-like</fullName>
    </submittedName>
</protein>
<feature type="transmembrane region" description="Helical" evidence="6">
    <location>
        <begin position="475"/>
        <end position="493"/>
    </location>
</feature>
<gene>
    <name evidence="10" type="primary">LOC109481883</name>
</gene>
<evidence type="ECO:0000313" key="9">
    <source>
        <dbReference type="Proteomes" id="UP000515135"/>
    </source>
</evidence>
<feature type="domain" description="Lipase" evidence="8">
    <location>
        <begin position="24"/>
        <end position="359"/>
    </location>
</feature>
<dbReference type="SUPFAM" id="SSF53474">
    <property type="entry name" value="alpha/beta-Hydrolases"/>
    <property type="match status" value="1"/>
</dbReference>
<dbReference type="Gene3D" id="3.40.50.1820">
    <property type="entry name" value="alpha/beta hydrolase"/>
    <property type="match status" value="1"/>
</dbReference>
<dbReference type="CDD" id="cd00707">
    <property type="entry name" value="Pancreat_lipase_like"/>
    <property type="match status" value="1"/>
</dbReference>
<proteinExistence type="inferred from homology"/>
<organism evidence="9 10">
    <name type="scientific">Branchiostoma belcheri</name>
    <name type="common">Amphioxus</name>
    <dbReference type="NCBI Taxonomy" id="7741"/>
    <lineage>
        <taxon>Eukaryota</taxon>
        <taxon>Metazoa</taxon>
        <taxon>Chordata</taxon>
        <taxon>Cephalochordata</taxon>
        <taxon>Leptocardii</taxon>
        <taxon>Amphioxiformes</taxon>
        <taxon>Branchiostomatidae</taxon>
        <taxon>Branchiostoma</taxon>
    </lineage>
</organism>
<dbReference type="InterPro" id="IPR033906">
    <property type="entry name" value="Lipase_N"/>
</dbReference>
<dbReference type="GO" id="GO:0004806">
    <property type="term" value="F:triacylglycerol lipase activity"/>
    <property type="evidence" value="ECO:0007669"/>
    <property type="project" value="InterPro"/>
</dbReference>
<comment type="subcellular location">
    <subcellularLocation>
        <location evidence="1">Secreted</location>
    </subcellularLocation>
</comment>
<dbReference type="Proteomes" id="UP000515135">
    <property type="component" value="Unplaced"/>
</dbReference>
<dbReference type="InterPro" id="IPR013818">
    <property type="entry name" value="Lipase"/>
</dbReference>
<dbReference type="InterPro" id="IPR000734">
    <property type="entry name" value="TAG_lipase"/>
</dbReference>
<evidence type="ECO:0000256" key="3">
    <source>
        <dbReference type="ARBA" id="ARBA00022525"/>
    </source>
</evidence>
<feature type="signal peptide" evidence="7">
    <location>
        <begin position="1"/>
        <end position="22"/>
    </location>
</feature>
<evidence type="ECO:0000259" key="8">
    <source>
        <dbReference type="Pfam" id="PF00151"/>
    </source>
</evidence>
<dbReference type="PANTHER" id="PTHR11610">
    <property type="entry name" value="LIPASE"/>
    <property type="match status" value="1"/>
</dbReference>
<keyword evidence="7" id="KW-0732">Signal</keyword>
<evidence type="ECO:0000256" key="6">
    <source>
        <dbReference type="SAM" id="Phobius"/>
    </source>
</evidence>
<evidence type="ECO:0000313" key="10">
    <source>
        <dbReference type="RefSeq" id="XP_019640073.1"/>
    </source>
</evidence>
<sequence>MSTALSICFLACLFVFYPGAEGLEVCYKDLGCFSNARPFFSAQRPLSLLPQSPANVGTTFGLFTRENPTTQERKKLLAERDDLLEESTFNGGRKTKFIIHGFQNNGHRPWVYNLTDELLKEGDYNVIVVDWKDGAGLPYTQAAANTRVVAAETARLIRYLNNRTAADWTEMHIIGHSLGAHTAGYVGHGLGGQLGRISGLDPAEPLFEHTDPLVRIDPTDAAFVDIIHTDGSSILTLGLGLDQPVGDVDFYPEGGARQPGCGAESIISKIGVIAEGLVTDGVKAAKNAFSCSHTRAIELFTESINSPCEFTAYPCSSWDDYEAGECTDCDGSCSVMGFHADKHGGAGLLYLNTNDKDPFCLTDVALRNRSRYCVQSLTRQNQTVIERCVNTMESVFLNFSTNMKDNVAEEIFCSEYELFLKCVTAVLDTVQPCKDTAVKTVIGSAYTNYSLTANYECDDRHKSYRGGQPSVLGQTYLSMWINMAAVVLCFFLVTRQSR</sequence>
<keyword evidence="3" id="KW-0964">Secreted</keyword>
<dbReference type="InterPro" id="IPR002331">
    <property type="entry name" value="Lipase_panc"/>
</dbReference>
<dbReference type="FunFam" id="3.40.50.1820:FF:000033">
    <property type="entry name" value="Pancreatic triacylglycerol lipase"/>
    <property type="match status" value="1"/>
</dbReference>
<dbReference type="GO" id="GO:0005615">
    <property type="term" value="C:extracellular space"/>
    <property type="evidence" value="ECO:0007669"/>
    <property type="project" value="TreeGrafter"/>
</dbReference>
<name>A0A6P4ZT75_BRABE</name>
<evidence type="ECO:0000256" key="1">
    <source>
        <dbReference type="ARBA" id="ARBA00004613"/>
    </source>
</evidence>
<dbReference type="GO" id="GO:0016042">
    <property type="term" value="P:lipid catabolic process"/>
    <property type="evidence" value="ECO:0007669"/>
    <property type="project" value="TreeGrafter"/>
</dbReference>
<evidence type="ECO:0000256" key="7">
    <source>
        <dbReference type="SAM" id="SignalP"/>
    </source>
</evidence>
<dbReference type="AlphaFoldDB" id="A0A6P4ZT75"/>
<dbReference type="PANTHER" id="PTHR11610:SF185">
    <property type="entry name" value="LD47264P"/>
    <property type="match status" value="1"/>
</dbReference>
<evidence type="ECO:0000256" key="5">
    <source>
        <dbReference type="RuleBase" id="RU004262"/>
    </source>
</evidence>
<keyword evidence="6" id="KW-0812">Transmembrane</keyword>
<keyword evidence="4" id="KW-1015">Disulfide bond</keyword>
<evidence type="ECO:0000256" key="2">
    <source>
        <dbReference type="ARBA" id="ARBA00010701"/>
    </source>
</evidence>
<dbReference type="Pfam" id="PF00151">
    <property type="entry name" value="Lipase"/>
    <property type="match status" value="1"/>
</dbReference>
<comment type="similarity">
    <text evidence="2 5">Belongs to the AB hydrolase superfamily. Lipase family.</text>
</comment>
<dbReference type="OrthoDB" id="199913at2759"/>
<dbReference type="PRINTS" id="PR00821">
    <property type="entry name" value="TAGLIPASE"/>
</dbReference>
<keyword evidence="6" id="KW-1133">Transmembrane helix</keyword>
<accession>A0A6P4ZT75</accession>
<reference evidence="10" key="1">
    <citation type="submission" date="2025-08" db="UniProtKB">
        <authorList>
            <consortium name="RefSeq"/>
        </authorList>
    </citation>
    <scope>IDENTIFICATION</scope>
    <source>
        <tissue evidence="10">Gonad</tissue>
    </source>
</reference>
<evidence type="ECO:0000256" key="4">
    <source>
        <dbReference type="ARBA" id="ARBA00023157"/>
    </source>
</evidence>
<dbReference type="PRINTS" id="PR00823">
    <property type="entry name" value="PANCLIPASE"/>
</dbReference>
<dbReference type="GeneID" id="109481883"/>
<keyword evidence="6" id="KW-0472">Membrane</keyword>